<organism evidence="9 10">
    <name type="scientific">Flavimaribacter sediminis</name>
    <dbReference type="NCBI Taxonomy" id="2865987"/>
    <lineage>
        <taxon>Bacteria</taxon>
        <taxon>Pseudomonadati</taxon>
        <taxon>Pseudomonadota</taxon>
        <taxon>Alphaproteobacteria</taxon>
        <taxon>Hyphomicrobiales</taxon>
        <taxon>Rhizobiaceae</taxon>
        <taxon>Flavimaribacter</taxon>
    </lineage>
</organism>
<dbReference type="InterPro" id="IPR017871">
    <property type="entry name" value="ABC_transporter-like_CS"/>
</dbReference>
<dbReference type="InterPro" id="IPR003439">
    <property type="entry name" value="ABC_transporter-like_ATP-bd"/>
</dbReference>
<gene>
    <name evidence="9" type="ORF">K1W69_20185</name>
</gene>
<dbReference type="SMART" id="SM00382">
    <property type="entry name" value="AAA"/>
    <property type="match status" value="1"/>
</dbReference>
<dbReference type="Pfam" id="PF08352">
    <property type="entry name" value="oligo_HPY"/>
    <property type="match status" value="1"/>
</dbReference>
<dbReference type="PANTHER" id="PTHR43297:SF2">
    <property type="entry name" value="DIPEPTIDE TRANSPORT ATP-BINDING PROTEIN DPPD"/>
    <property type="match status" value="1"/>
</dbReference>
<evidence type="ECO:0000256" key="3">
    <source>
        <dbReference type="ARBA" id="ARBA00022448"/>
    </source>
</evidence>
<evidence type="ECO:0000256" key="1">
    <source>
        <dbReference type="ARBA" id="ARBA00004417"/>
    </source>
</evidence>
<dbReference type="SUPFAM" id="SSF52540">
    <property type="entry name" value="P-loop containing nucleoside triphosphate hydrolases"/>
    <property type="match status" value="1"/>
</dbReference>
<evidence type="ECO:0000256" key="5">
    <source>
        <dbReference type="ARBA" id="ARBA00022741"/>
    </source>
</evidence>
<dbReference type="GO" id="GO:0015833">
    <property type="term" value="P:peptide transport"/>
    <property type="evidence" value="ECO:0007669"/>
    <property type="project" value="InterPro"/>
</dbReference>
<proteinExistence type="inferred from homology"/>
<accession>A0AAE2ZRH9</accession>
<dbReference type="AlphaFoldDB" id="A0AAE2ZRH9"/>
<dbReference type="Proteomes" id="UP001196509">
    <property type="component" value="Unassembled WGS sequence"/>
</dbReference>
<dbReference type="GO" id="GO:0005524">
    <property type="term" value="F:ATP binding"/>
    <property type="evidence" value="ECO:0007669"/>
    <property type="project" value="UniProtKB-KW"/>
</dbReference>
<keyword evidence="5" id="KW-0547">Nucleotide-binding</keyword>
<name>A0AAE2ZRH9_9HYPH</name>
<dbReference type="GO" id="GO:0055085">
    <property type="term" value="P:transmembrane transport"/>
    <property type="evidence" value="ECO:0007669"/>
    <property type="project" value="UniProtKB-ARBA"/>
</dbReference>
<keyword evidence="6 9" id="KW-0067">ATP-binding</keyword>
<dbReference type="NCBIfam" id="TIGR01727">
    <property type="entry name" value="oligo_HPY"/>
    <property type="match status" value="1"/>
</dbReference>
<dbReference type="GO" id="GO:0016887">
    <property type="term" value="F:ATP hydrolysis activity"/>
    <property type="evidence" value="ECO:0007669"/>
    <property type="project" value="InterPro"/>
</dbReference>
<evidence type="ECO:0000259" key="8">
    <source>
        <dbReference type="PROSITE" id="PS50893"/>
    </source>
</evidence>
<dbReference type="EMBL" id="JAICBX010000004">
    <property type="protein sequence ID" value="MBW8639522.1"/>
    <property type="molecule type" value="Genomic_DNA"/>
</dbReference>
<feature type="domain" description="ABC transporter" evidence="8">
    <location>
        <begin position="14"/>
        <end position="263"/>
    </location>
</feature>
<dbReference type="Pfam" id="PF00005">
    <property type="entry name" value="ABC_tran"/>
    <property type="match status" value="1"/>
</dbReference>
<keyword evidence="7" id="KW-0472">Membrane</keyword>
<evidence type="ECO:0000256" key="4">
    <source>
        <dbReference type="ARBA" id="ARBA00022475"/>
    </source>
</evidence>
<evidence type="ECO:0000256" key="7">
    <source>
        <dbReference type="ARBA" id="ARBA00023136"/>
    </source>
</evidence>
<keyword evidence="3" id="KW-0813">Transport</keyword>
<evidence type="ECO:0000256" key="2">
    <source>
        <dbReference type="ARBA" id="ARBA00005417"/>
    </source>
</evidence>
<dbReference type="PROSITE" id="PS00211">
    <property type="entry name" value="ABC_TRANSPORTER_1"/>
    <property type="match status" value="1"/>
</dbReference>
<comment type="similarity">
    <text evidence="2">Belongs to the ABC transporter superfamily.</text>
</comment>
<sequence length="345" mass="37816">MTSRAPVADPVLDVRNLSLEFADRDKVTFALDAVSFSVGEGEIVSLVGESGCGKSVTAMTIMGLLPKHGARVTSGSALLRGRDLLQTSEREMRRIRGDRIGMIFQDPMTSLNPVHTVGMQISETIRKHRRVSRRAAEKRALEMLDLVRIPDAASRLRAYPHELSGGMRQRVMIAMALACDPELLIADEPTTALDVTVQAQVLDLIADLRRDIGMSVVLITHDLGVVAGVADRMMVMYAGRIVEQGPTEKLFADPAHGYTAGLMRSLPGVNARMHDELREIPGSVPRLDRKIEGCVFAPRCEFSSQSCLAPLPRAQERAQGHWTRCIHADAVCEAMSDNDIVRAWA</sequence>
<dbReference type="InterPro" id="IPR003593">
    <property type="entry name" value="AAA+_ATPase"/>
</dbReference>
<evidence type="ECO:0000256" key="6">
    <source>
        <dbReference type="ARBA" id="ARBA00022840"/>
    </source>
</evidence>
<comment type="subcellular location">
    <subcellularLocation>
        <location evidence="1">Cell inner membrane</location>
        <topology evidence="1">Peripheral membrane protein</topology>
    </subcellularLocation>
</comment>
<dbReference type="PANTHER" id="PTHR43297">
    <property type="entry name" value="OLIGOPEPTIDE TRANSPORT ATP-BINDING PROTEIN APPD"/>
    <property type="match status" value="1"/>
</dbReference>
<keyword evidence="10" id="KW-1185">Reference proteome</keyword>
<dbReference type="InterPro" id="IPR050388">
    <property type="entry name" value="ABC_Ni/Peptide_Import"/>
</dbReference>
<evidence type="ECO:0000313" key="10">
    <source>
        <dbReference type="Proteomes" id="UP001196509"/>
    </source>
</evidence>
<dbReference type="GO" id="GO:0005886">
    <property type="term" value="C:plasma membrane"/>
    <property type="evidence" value="ECO:0007669"/>
    <property type="project" value="UniProtKB-SubCell"/>
</dbReference>
<dbReference type="FunFam" id="3.40.50.300:FF:000016">
    <property type="entry name" value="Oligopeptide ABC transporter ATP-binding component"/>
    <property type="match status" value="1"/>
</dbReference>
<dbReference type="Gene3D" id="3.40.50.300">
    <property type="entry name" value="P-loop containing nucleotide triphosphate hydrolases"/>
    <property type="match status" value="1"/>
</dbReference>
<evidence type="ECO:0000313" key="9">
    <source>
        <dbReference type="EMBL" id="MBW8639522.1"/>
    </source>
</evidence>
<dbReference type="PROSITE" id="PS50893">
    <property type="entry name" value="ABC_TRANSPORTER_2"/>
    <property type="match status" value="1"/>
</dbReference>
<comment type="caution">
    <text evidence="9">The sequence shown here is derived from an EMBL/GenBank/DDBJ whole genome shotgun (WGS) entry which is preliminary data.</text>
</comment>
<reference evidence="9" key="1">
    <citation type="submission" date="2021-08" db="EMBL/GenBank/DDBJ databases">
        <title>Hoeflea bacterium WL0058 sp. nov., isolated from the sediment.</title>
        <authorList>
            <person name="Wang L."/>
            <person name="Zhang D."/>
        </authorList>
    </citation>
    <scope>NUCLEOTIDE SEQUENCE</scope>
    <source>
        <strain evidence="9">WL0058</strain>
    </source>
</reference>
<dbReference type="InterPro" id="IPR013563">
    <property type="entry name" value="Oligopep_ABC_C"/>
</dbReference>
<dbReference type="CDD" id="cd03257">
    <property type="entry name" value="ABC_NikE_OppD_transporters"/>
    <property type="match status" value="1"/>
</dbReference>
<dbReference type="InterPro" id="IPR027417">
    <property type="entry name" value="P-loop_NTPase"/>
</dbReference>
<keyword evidence="4" id="KW-1003">Cell membrane</keyword>
<protein>
    <submittedName>
        <fullName evidence="9">ABC transporter ATP-binding protein</fullName>
    </submittedName>
</protein>